<gene>
    <name evidence="2" type="ORF">PTSG_08881</name>
</gene>
<dbReference type="AlphaFoldDB" id="F2UKZ2"/>
<evidence type="ECO:0000256" key="1">
    <source>
        <dbReference type="SAM" id="SignalP"/>
    </source>
</evidence>
<dbReference type="OrthoDB" id="10543514at2759"/>
<sequence>MVGKTGAPARAANVVSAATAVLLATLAVVLCLCPAPSTAQIHWIGMTPEPNDARNVSLFRLHRLGKRGEDVARVMLENPGEAVAVDAFRCRPGGTFCLLLTSNGTASWLYNVSVVDGALTSRTTLQGVSAHNLHVDMASGAAYTIVQRPKYAAVARVYAGAVSIIVDLSSYLQSDGVIATGSSTHCSDVQTMWVGIRHAGARDAIVHVDLKQQKIAGHLLLSDPLVTSMWAWCNDATRVNHLGGSTVITTTAKNNTGTNTGTKTRLAAYGLYDNQGRFQPQVTAPIPAHAPEYVMTALLSEPIGYGFFTALYPNNATPGGPPTQGLLGFGNFVPPSQEAMVAATGGAVGAAVPNTKPLNLVPIDFFLTGAAVY</sequence>
<keyword evidence="1" id="KW-0732">Signal</keyword>
<dbReference type="Proteomes" id="UP000007799">
    <property type="component" value="Unassembled WGS sequence"/>
</dbReference>
<keyword evidence="3" id="KW-1185">Reference proteome</keyword>
<accession>F2UKZ2</accession>
<dbReference type="OMA" id="VWINESG"/>
<evidence type="ECO:0000313" key="3">
    <source>
        <dbReference type="Proteomes" id="UP000007799"/>
    </source>
</evidence>
<feature type="signal peptide" evidence="1">
    <location>
        <begin position="1"/>
        <end position="39"/>
    </location>
</feature>
<name>F2UKZ2_SALR5</name>
<protein>
    <submittedName>
        <fullName evidence="2">Uncharacterized protein</fullName>
    </submittedName>
</protein>
<dbReference type="EMBL" id="GL832979">
    <property type="protein sequence ID" value="EGD77791.1"/>
    <property type="molecule type" value="Genomic_DNA"/>
</dbReference>
<dbReference type="GeneID" id="16070821"/>
<feature type="chain" id="PRO_5003290767" evidence="1">
    <location>
        <begin position="40"/>
        <end position="373"/>
    </location>
</feature>
<proteinExistence type="predicted"/>
<dbReference type="KEGG" id="sre:PTSG_08881"/>
<dbReference type="InParanoid" id="F2UKZ2"/>
<organism evidence="3">
    <name type="scientific">Salpingoeca rosetta (strain ATCC 50818 / BSB-021)</name>
    <dbReference type="NCBI Taxonomy" id="946362"/>
    <lineage>
        <taxon>Eukaryota</taxon>
        <taxon>Choanoflagellata</taxon>
        <taxon>Craspedida</taxon>
        <taxon>Salpingoecidae</taxon>
        <taxon>Salpingoeca</taxon>
    </lineage>
</organism>
<evidence type="ECO:0000313" key="2">
    <source>
        <dbReference type="EMBL" id="EGD77791.1"/>
    </source>
</evidence>
<dbReference type="RefSeq" id="XP_004990267.1">
    <property type="nucleotide sequence ID" value="XM_004990210.1"/>
</dbReference>
<reference evidence="2" key="1">
    <citation type="submission" date="2009-08" db="EMBL/GenBank/DDBJ databases">
        <title>Annotation of Salpingoeca rosetta.</title>
        <authorList>
            <consortium name="The Broad Institute Genome Sequencing Platform"/>
            <person name="Russ C."/>
            <person name="Cuomo C."/>
            <person name="Burger G."/>
            <person name="Gray M.W."/>
            <person name="Holland P.W.H."/>
            <person name="King N."/>
            <person name="Lang F.B.F."/>
            <person name="Roger A.J."/>
            <person name="Ruiz-Trillo I."/>
            <person name="Young S.K."/>
            <person name="Zeng Q."/>
            <person name="Gargeya S."/>
            <person name="Alvarado L."/>
            <person name="Berlin A."/>
            <person name="Chapman S.B."/>
            <person name="Chen Z."/>
            <person name="Freedman E."/>
            <person name="Gellesch M."/>
            <person name="Goldberg J."/>
            <person name="Griggs A."/>
            <person name="Gujja S."/>
            <person name="Heilman E."/>
            <person name="Heiman D."/>
            <person name="Howarth C."/>
            <person name="Mehta T."/>
            <person name="Neiman D."/>
            <person name="Pearson M."/>
            <person name="Roberts A."/>
            <person name="Saif S."/>
            <person name="Shea T."/>
            <person name="Shenoy N."/>
            <person name="Sisk P."/>
            <person name="Stolte C."/>
            <person name="Sykes S."/>
            <person name="White J."/>
            <person name="Yandava C."/>
            <person name="Haas B."/>
            <person name="Nusbaum C."/>
            <person name="Birren B."/>
        </authorList>
    </citation>
    <scope>NUCLEOTIDE SEQUENCE [LARGE SCALE GENOMIC DNA]</scope>
    <source>
        <strain evidence="2">ATCC 50818</strain>
    </source>
</reference>